<evidence type="ECO:0000256" key="3">
    <source>
        <dbReference type="ARBA" id="ARBA00023004"/>
    </source>
</evidence>
<dbReference type="PROSITE" id="PS00198">
    <property type="entry name" value="4FE4S_FER_1"/>
    <property type="match status" value="1"/>
</dbReference>
<evidence type="ECO:0000256" key="1">
    <source>
        <dbReference type="ARBA" id="ARBA00022485"/>
    </source>
</evidence>
<proteinExistence type="predicted"/>
<dbReference type="GO" id="GO:0051539">
    <property type="term" value="F:4 iron, 4 sulfur cluster binding"/>
    <property type="evidence" value="ECO:0007669"/>
    <property type="project" value="UniProtKB-KW"/>
</dbReference>
<evidence type="ECO:0000256" key="4">
    <source>
        <dbReference type="ARBA" id="ARBA00023014"/>
    </source>
</evidence>
<evidence type="ECO:0000256" key="2">
    <source>
        <dbReference type="ARBA" id="ARBA00022723"/>
    </source>
</evidence>
<protein>
    <submittedName>
        <fullName evidence="6">4Fe-4S binding protein</fullName>
    </submittedName>
</protein>
<organism evidence="6 7">
    <name type="scientific">Clostridium muellerianum</name>
    <dbReference type="NCBI Taxonomy" id="2716538"/>
    <lineage>
        <taxon>Bacteria</taxon>
        <taxon>Bacillati</taxon>
        <taxon>Bacillota</taxon>
        <taxon>Clostridia</taxon>
        <taxon>Eubacteriales</taxon>
        <taxon>Clostridiaceae</taxon>
        <taxon>Clostridium</taxon>
    </lineage>
</organism>
<keyword evidence="2" id="KW-0479">Metal-binding</keyword>
<dbReference type="InterPro" id="IPR029039">
    <property type="entry name" value="Flavoprotein-like_sf"/>
</dbReference>
<dbReference type="InterPro" id="IPR017900">
    <property type="entry name" value="4Fe4S_Fe_S_CS"/>
</dbReference>
<keyword evidence="3" id="KW-0408">Iron</keyword>
<keyword evidence="7" id="KW-1185">Reference proteome</keyword>
<dbReference type="PANTHER" id="PTHR43687:SF1">
    <property type="entry name" value="FERREDOXIN III"/>
    <property type="match status" value="1"/>
</dbReference>
<reference evidence="6 7" key="1">
    <citation type="submission" date="2020-04" db="EMBL/GenBank/DDBJ databases">
        <authorList>
            <person name="Doyle D.A."/>
        </authorList>
    </citation>
    <scope>NUCLEOTIDE SEQUENCE [LARGE SCALE GENOMIC DNA]</scope>
    <source>
        <strain evidence="6 7">P21</strain>
    </source>
</reference>
<dbReference type="InterPro" id="IPR017896">
    <property type="entry name" value="4Fe4S_Fe-S-bd"/>
</dbReference>
<dbReference type="InterPro" id="IPR047964">
    <property type="entry name" value="EFR1-like"/>
</dbReference>
<reference evidence="6 7" key="2">
    <citation type="submission" date="2020-06" db="EMBL/GenBank/DDBJ databases">
        <title>Complete Genome Sequence of Clostridium muelleri sp. nov. P21T, an Acid-Alcohol Producing Acetogen Isolated from Old Hay.</title>
        <authorList>
            <person name="Duncan K.E."/>
            <person name="Tanner R.S."/>
        </authorList>
    </citation>
    <scope>NUCLEOTIDE SEQUENCE [LARGE SCALE GENOMIC DNA]</scope>
    <source>
        <strain evidence="6 7">P21</strain>
    </source>
</reference>
<dbReference type="Proteomes" id="UP000537131">
    <property type="component" value="Unassembled WGS sequence"/>
</dbReference>
<dbReference type="InterPro" id="IPR026816">
    <property type="entry name" value="Flavodoxin_dom"/>
</dbReference>
<feature type="domain" description="4Fe-4S ferredoxin-type" evidence="5">
    <location>
        <begin position="219"/>
        <end position="245"/>
    </location>
</feature>
<sequence>MSRIQIYYFSGTGNTAFIVNKIAEKLRLSGNEVNLSSCEECKSIDHDFDVLGIAFPIHSSYAPKVFSSFLDKLPNKNATPLFGIVTSGYMAGDVLSFEGKRLERKGYIPFLYRNIIVGNNLHLPILCPLKVTKKQEINKRLIKIDNQIEDIVKKIDNRSKDMRGNDLFGRLFGVLQRSIGKVHEELNFKGFSSDEKCTRCKWCIKSCPTNNIIFKDDKIVFENRCIICMRCYNFCPNKAIQMTNKTKNITKYIRYDGPEGLGIRTMFNKNK</sequence>
<dbReference type="GO" id="GO:0046872">
    <property type="term" value="F:metal ion binding"/>
    <property type="evidence" value="ECO:0007669"/>
    <property type="project" value="UniProtKB-KW"/>
</dbReference>
<dbReference type="SUPFAM" id="SSF54862">
    <property type="entry name" value="4Fe-4S ferredoxins"/>
    <property type="match status" value="1"/>
</dbReference>
<dbReference type="Gene3D" id="3.30.70.20">
    <property type="match status" value="1"/>
</dbReference>
<keyword evidence="1" id="KW-0004">4Fe-4S</keyword>
<evidence type="ECO:0000313" key="6">
    <source>
        <dbReference type="EMBL" id="NMM63060.1"/>
    </source>
</evidence>
<dbReference type="Pfam" id="PF13187">
    <property type="entry name" value="Fer4_9"/>
    <property type="match status" value="1"/>
</dbReference>
<gene>
    <name evidence="6" type="ORF">HBE96_10175</name>
</gene>
<dbReference type="Pfam" id="PF12724">
    <property type="entry name" value="Flavodoxin_5"/>
    <property type="match status" value="1"/>
</dbReference>
<dbReference type="EMBL" id="JABBNI010000017">
    <property type="protein sequence ID" value="NMM63060.1"/>
    <property type="molecule type" value="Genomic_DNA"/>
</dbReference>
<dbReference type="InterPro" id="IPR050572">
    <property type="entry name" value="Fe-S_Ferredoxin"/>
</dbReference>
<dbReference type="AlphaFoldDB" id="A0A7Y0HNE0"/>
<dbReference type="Gene3D" id="3.40.50.360">
    <property type="match status" value="1"/>
</dbReference>
<keyword evidence="4" id="KW-0411">Iron-sulfur</keyword>
<feature type="domain" description="4Fe-4S ferredoxin-type" evidence="5">
    <location>
        <begin position="188"/>
        <end position="217"/>
    </location>
</feature>
<dbReference type="PROSITE" id="PS51379">
    <property type="entry name" value="4FE4S_FER_2"/>
    <property type="match status" value="2"/>
</dbReference>
<evidence type="ECO:0000313" key="7">
    <source>
        <dbReference type="Proteomes" id="UP000537131"/>
    </source>
</evidence>
<name>A0A7Y0HNE0_9CLOT</name>
<dbReference type="NCBIfam" id="NF038196">
    <property type="entry name" value="ferrodoxin_EFR1"/>
    <property type="match status" value="1"/>
</dbReference>
<dbReference type="PANTHER" id="PTHR43687">
    <property type="entry name" value="ADENYLYLSULFATE REDUCTASE, BETA SUBUNIT"/>
    <property type="match status" value="1"/>
</dbReference>
<evidence type="ECO:0000259" key="5">
    <source>
        <dbReference type="PROSITE" id="PS51379"/>
    </source>
</evidence>
<accession>A0A7Y0HNE0</accession>
<dbReference type="RefSeq" id="WP_169297662.1">
    <property type="nucleotide sequence ID" value="NZ_JABBNI010000017.1"/>
</dbReference>
<comment type="caution">
    <text evidence="6">The sequence shown here is derived from an EMBL/GenBank/DDBJ whole genome shotgun (WGS) entry which is preliminary data.</text>
</comment>
<dbReference type="SUPFAM" id="SSF52218">
    <property type="entry name" value="Flavoproteins"/>
    <property type="match status" value="1"/>
</dbReference>